<dbReference type="Proteomes" id="UP000694620">
    <property type="component" value="Chromosome 15"/>
</dbReference>
<evidence type="ECO:0000256" key="2">
    <source>
        <dbReference type="ARBA" id="ARBA00022737"/>
    </source>
</evidence>
<name>A0A8C4T611_ERPCA</name>
<dbReference type="SUPFAM" id="SSF49899">
    <property type="entry name" value="Concanavalin A-like lectins/glucanases"/>
    <property type="match status" value="1"/>
</dbReference>
<evidence type="ECO:0000313" key="5">
    <source>
        <dbReference type="Ensembl" id="ENSECRP00000026929.1"/>
    </source>
</evidence>
<protein>
    <recommendedName>
        <fullName evidence="4">Thrombospondin-like N-terminal domain-containing protein</fullName>
    </recommendedName>
</protein>
<evidence type="ECO:0000256" key="3">
    <source>
        <dbReference type="SAM" id="Phobius"/>
    </source>
</evidence>
<accession>A0A8C4T611</accession>
<dbReference type="SMART" id="SM00210">
    <property type="entry name" value="TSPN"/>
    <property type="match status" value="1"/>
</dbReference>
<dbReference type="InterPro" id="IPR013320">
    <property type="entry name" value="ConA-like_dom_sf"/>
</dbReference>
<proteinExistence type="predicted"/>
<dbReference type="InterPro" id="IPR048287">
    <property type="entry name" value="TSPN-like_N"/>
</dbReference>
<evidence type="ECO:0000313" key="6">
    <source>
        <dbReference type="Proteomes" id="UP000694620"/>
    </source>
</evidence>
<evidence type="ECO:0000259" key="4">
    <source>
        <dbReference type="SMART" id="SM00210"/>
    </source>
</evidence>
<evidence type="ECO:0000256" key="1">
    <source>
        <dbReference type="ARBA" id="ARBA00022729"/>
    </source>
</evidence>
<keyword evidence="2" id="KW-0677">Repeat</keyword>
<dbReference type="Gene3D" id="2.60.120.200">
    <property type="match status" value="1"/>
</dbReference>
<reference evidence="5" key="3">
    <citation type="submission" date="2025-09" db="UniProtKB">
        <authorList>
            <consortium name="Ensembl"/>
        </authorList>
    </citation>
    <scope>IDENTIFICATION</scope>
</reference>
<organism evidence="5 6">
    <name type="scientific">Erpetoichthys calabaricus</name>
    <name type="common">Rope fish</name>
    <name type="synonym">Calamoichthys calabaricus</name>
    <dbReference type="NCBI Taxonomy" id="27687"/>
    <lineage>
        <taxon>Eukaryota</taxon>
        <taxon>Metazoa</taxon>
        <taxon>Chordata</taxon>
        <taxon>Craniata</taxon>
        <taxon>Vertebrata</taxon>
        <taxon>Euteleostomi</taxon>
        <taxon>Actinopterygii</taxon>
        <taxon>Polypteriformes</taxon>
        <taxon>Polypteridae</taxon>
        <taxon>Erpetoichthys</taxon>
    </lineage>
</organism>
<dbReference type="GeneTree" id="ENSGT00940000170135"/>
<dbReference type="Ensembl" id="ENSECRT00000027498.1">
    <property type="protein sequence ID" value="ENSECRP00000026929.1"/>
    <property type="gene ID" value="ENSECRG00000018200.1"/>
</dbReference>
<feature type="transmembrane region" description="Helical" evidence="3">
    <location>
        <begin position="19"/>
        <end position="37"/>
    </location>
</feature>
<keyword evidence="3" id="KW-1133">Transmembrane helix</keyword>
<reference evidence="5" key="1">
    <citation type="submission" date="2021-06" db="EMBL/GenBank/DDBJ databases">
        <authorList>
            <consortium name="Wellcome Sanger Institute Data Sharing"/>
        </authorList>
    </citation>
    <scope>NUCLEOTIDE SEQUENCE [LARGE SCALE GENOMIC DNA]</scope>
</reference>
<sequence length="223" mass="25794">MGLNEIDTNASFPAFCSPYKWLIFIYLYFFLFTGFDLTEKFLLRKAMDSALVFPNGLSDEYSLVSTFRLRRTTKKDRWYLWQIADQNGSPQISIVIDGNKRVVELAVRGLLKNTLYYTFKSRDLHTLFDRQWHKLSFSFQSKIVSLYMDCKLIERRLIDEKDAIDSAGRMLITTRVEDGRPIDVSPGYSYISLVCDTLTCSPFPSPHLIDELHPSPPDSCSLL</sequence>
<keyword evidence="3" id="KW-0472">Membrane</keyword>
<keyword evidence="1" id="KW-0732">Signal</keyword>
<keyword evidence="6" id="KW-1185">Reference proteome</keyword>
<feature type="domain" description="Thrombospondin-like N-terminal" evidence="4">
    <location>
        <begin position="28"/>
        <end position="197"/>
    </location>
</feature>
<keyword evidence="3" id="KW-0812">Transmembrane</keyword>
<dbReference type="AlphaFoldDB" id="A0A8C4T611"/>
<reference evidence="5" key="2">
    <citation type="submission" date="2025-08" db="UniProtKB">
        <authorList>
            <consortium name="Ensembl"/>
        </authorList>
    </citation>
    <scope>IDENTIFICATION</scope>
</reference>